<evidence type="ECO:0000313" key="2">
    <source>
        <dbReference type="Proteomes" id="UP000664132"/>
    </source>
</evidence>
<dbReference type="PANTHER" id="PTHR31252:SF11">
    <property type="entry name" value="DUF4419 DOMAIN-CONTAINING PROTEIN"/>
    <property type="match status" value="1"/>
</dbReference>
<gene>
    <name evidence="1" type="ORF">IFR04_013279</name>
</gene>
<accession>A0A8H7W3B0</accession>
<proteinExistence type="predicted"/>
<comment type="caution">
    <text evidence="1">The sequence shown here is derived from an EMBL/GenBank/DDBJ whole genome shotgun (WGS) entry which is preliminary data.</text>
</comment>
<sequence length="416" mass="46314">MPVTIKPAPHGANALNTAKCTPSPNARELLRGFISDTKIKNDNIIQSTFQDLTPSSNTYSSRNGFVDGAVAAYNQHYHLTIRPDDIWIAILAQLNIYINAHSEELRSMFVDHAGQKHLEIMDLSDIKGTAKFGVDWGKFSFKMSKMIAGNIKDASLREWILPQFSTTTKVDQAVASIMMMATLQKFFSYGCGVCCGLPSVTLLGEKEDWERLAGKAERLKTFGEEAGTWYGLLKPVLERFVKSFDEPEAEETKDFWQKIAHRSGGGSGPSYLSGWITAFCFWGSDGKSFFQAGYNPGDKPEMSSMGSPTPVLQLDGARYHRIETDDVPPGWASVPVELNDDGVVIDCVMMAGLVGTKYSSSGQELHGKTETCLDTLSIETGWWMYETCTEEEMAAAKEERNRVFKEKYGFDCYYED</sequence>
<dbReference type="OrthoDB" id="9978173at2759"/>
<name>A0A8H7W3B0_9HELO</name>
<protein>
    <submittedName>
        <fullName evidence="1">Uncharacterized protein</fullName>
    </submittedName>
</protein>
<keyword evidence="2" id="KW-1185">Reference proteome</keyword>
<dbReference type="AlphaFoldDB" id="A0A8H7W3B0"/>
<dbReference type="PANTHER" id="PTHR31252">
    <property type="entry name" value="DUF4419 DOMAIN-CONTAINING PROTEIN"/>
    <property type="match status" value="1"/>
</dbReference>
<evidence type="ECO:0000313" key="1">
    <source>
        <dbReference type="EMBL" id="KAG4413577.1"/>
    </source>
</evidence>
<dbReference type="EMBL" id="JAFJYH010000306">
    <property type="protein sequence ID" value="KAG4413577.1"/>
    <property type="molecule type" value="Genomic_DNA"/>
</dbReference>
<dbReference type="InterPro" id="IPR025533">
    <property type="entry name" value="DUF4419"/>
</dbReference>
<dbReference type="Pfam" id="PF14388">
    <property type="entry name" value="DUF4419"/>
    <property type="match status" value="1"/>
</dbReference>
<reference evidence="1" key="1">
    <citation type="submission" date="2021-02" db="EMBL/GenBank/DDBJ databases">
        <title>Genome sequence Cadophora malorum strain M34.</title>
        <authorList>
            <person name="Stefanovic E."/>
            <person name="Vu D."/>
            <person name="Scully C."/>
            <person name="Dijksterhuis J."/>
            <person name="Roader J."/>
            <person name="Houbraken J."/>
        </authorList>
    </citation>
    <scope>NUCLEOTIDE SEQUENCE</scope>
    <source>
        <strain evidence="1">M34</strain>
    </source>
</reference>
<organism evidence="1 2">
    <name type="scientific">Cadophora malorum</name>
    <dbReference type="NCBI Taxonomy" id="108018"/>
    <lineage>
        <taxon>Eukaryota</taxon>
        <taxon>Fungi</taxon>
        <taxon>Dikarya</taxon>
        <taxon>Ascomycota</taxon>
        <taxon>Pezizomycotina</taxon>
        <taxon>Leotiomycetes</taxon>
        <taxon>Helotiales</taxon>
        <taxon>Ploettnerulaceae</taxon>
        <taxon>Cadophora</taxon>
    </lineage>
</organism>
<dbReference type="Proteomes" id="UP000664132">
    <property type="component" value="Unassembled WGS sequence"/>
</dbReference>